<accession>A0A6L5Z222</accession>
<dbReference type="GO" id="GO:0160151">
    <property type="term" value="F:tRNA pseudouridine(32) synthase activity"/>
    <property type="evidence" value="ECO:0007669"/>
    <property type="project" value="UniProtKB-EC"/>
</dbReference>
<gene>
    <name evidence="17" type="ORF">GE300_13485</name>
</gene>
<dbReference type="Gene3D" id="3.30.2350.10">
    <property type="entry name" value="Pseudouridine synthase"/>
    <property type="match status" value="1"/>
</dbReference>
<comment type="function">
    <text evidence="7">Dual specificity enzyme that catalyzes the synthesis of pseudouridine from uracil-746 in 23S ribosomal RNA and from uracil-32 in the anticodon stem and loop of transfer RNAs.</text>
</comment>
<dbReference type="EC" id="5.4.99.29" evidence="9"/>
<evidence type="ECO:0000256" key="10">
    <source>
        <dbReference type="ARBA" id="ARBA00039988"/>
    </source>
</evidence>
<protein>
    <recommendedName>
        <fullName evidence="10">Dual-specificity RNA pseudouridine synthase RluA</fullName>
        <ecNumber evidence="8">5.4.99.28</ecNumber>
        <ecNumber evidence="9">5.4.99.29</ecNumber>
    </recommendedName>
    <alternativeName>
        <fullName evidence="11">23S rRNA pseudouridine(746) synthase</fullName>
    </alternativeName>
    <alternativeName>
        <fullName evidence="14">Ribosomal large subunit pseudouridine synthase A</fullName>
    </alternativeName>
    <alternativeName>
        <fullName evidence="13">rRNA pseudouridylate synthase A</fullName>
    </alternativeName>
    <alternativeName>
        <fullName evidence="15">rRNA-uridine isomerase A</fullName>
    </alternativeName>
    <alternativeName>
        <fullName evidence="12">tRNA pseudouridine(32) synthase</fullName>
    </alternativeName>
</protein>
<evidence type="ECO:0000256" key="1">
    <source>
        <dbReference type="ARBA" id="ARBA00010876"/>
    </source>
</evidence>
<dbReference type="RefSeq" id="WP_154447107.1">
    <property type="nucleotide sequence ID" value="NZ_WIND01000011.1"/>
</dbReference>
<keyword evidence="2" id="KW-0698">rRNA processing</keyword>
<dbReference type="Proteomes" id="UP000474957">
    <property type="component" value="Unassembled WGS sequence"/>
</dbReference>
<evidence type="ECO:0000256" key="7">
    <source>
        <dbReference type="ARBA" id="ARBA00037305"/>
    </source>
</evidence>
<evidence type="ECO:0000313" key="17">
    <source>
        <dbReference type="EMBL" id="MSU90613.1"/>
    </source>
</evidence>
<evidence type="ECO:0000256" key="6">
    <source>
        <dbReference type="ARBA" id="ARBA00036916"/>
    </source>
</evidence>
<dbReference type="InterPro" id="IPR006145">
    <property type="entry name" value="PsdUridine_synth_RsuA/RluA"/>
</dbReference>
<evidence type="ECO:0000259" key="16">
    <source>
        <dbReference type="Pfam" id="PF00849"/>
    </source>
</evidence>
<evidence type="ECO:0000256" key="14">
    <source>
        <dbReference type="ARBA" id="ARBA00042883"/>
    </source>
</evidence>
<sequence>MTAAPGLLPSGPPYAPPRAPLRVVFADSHLVVVAKPSGLLSVPGKDPGLADCLETRVRARFRDALLLHRLDMDTSGLMIFARNRPAQRLIARQFEQRRVGKTYIARVWGAPSEDAGRIDLPLTCDWPRRPLQMVCRQTGKPSVTDWQVIAREGPLTRLRVTPQTGRSHQIRVHLLSLGLPIAGDRFYASGPALAAADRLQLHAETLTLRHPETNRPVSFTAPAPF</sequence>
<comment type="catalytic activity">
    <reaction evidence="6">
        <text>uridine(746) in 23S rRNA = pseudouridine(746) in 23S rRNA</text>
        <dbReference type="Rhea" id="RHEA:42548"/>
        <dbReference type="Rhea" id="RHEA-COMP:10109"/>
        <dbReference type="Rhea" id="RHEA-COMP:10110"/>
        <dbReference type="ChEBI" id="CHEBI:65314"/>
        <dbReference type="ChEBI" id="CHEBI:65315"/>
        <dbReference type="EC" id="5.4.99.29"/>
    </reaction>
</comment>
<evidence type="ECO:0000256" key="4">
    <source>
        <dbReference type="ARBA" id="ARBA00023235"/>
    </source>
</evidence>
<dbReference type="PANTHER" id="PTHR21600:SF91">
    <property type="entry name" value="DUAL-SPECIFICITY RNA PSEUDOURIDINE SYNTHASE RLUA"/>
    <property type="match status" value="1"/>
</dbReference>
<evidence type="ECO:0000256" key="11">
    <source>
        <dbReference type="ARBA" id="ARBA00041266"/>
    </source>
</evidence>
<dbReference type="GO" id="GO:0160142">
    <property type="term" value="F:23S rRNA pseudouridine(746) synthase activity"/>
    <property type="evidence" value="ECO:0007669"/>
    <property type="project" value="UniProtKB-EC"/>
</dbReference>
<dbReference type="EMBL" id="WIND01000011">
    <property type="protein sequence ID" value="MSU90613.1"/>
    <property type="molecule type" value="Genomic_DNA"/>
</dbReference>
<dbReference type="SUPFAM" id="SSF55120">
    <property type="entry name" value="Pseudouridine synthase"/>
    <property type="match status" value="1"/>
</dbReference>
<dbReference type="InterPro" id="IPR050188">
    <property type="entry name" value="RluA_PseudoU_synthase"/>
</dbReference>
<dbReference type="InterPro" id="IPR020103">
    <property type="entry name" value="PsdUridine_synth_cat_dom_sf"/>
</dbReference>
<name>A0A6L5Z222_9RHOB</name>
<dbReference type="Pfam" id="PF00849">
    <property type="entry name" value="PseudoU_synth_2"/>
    <property type="match status" value="1"/>
</dbReference>
<evidence type="ECO:0000256" key="9">
    <source>
        <dbReference type="ARBA" id="ARBA00038945"/>
    </source>
</evidence>
<organism evidence="17 18">
    <name type="scientific">Halovulum marinum</name>
    <dbReference type="NCBI Taxonomy" id="2662447"/>
    <lineage>
        <taxon>Bacteria</taxon>
        <taxon>Pseudomonadati</taxon>
        <taxon>Pseudomonadota</taxon>
        <taxon>Alphaproteobacteria</taxon>
        <taxon>Rhodobacterales</taxon>
        <taxon>Paracoccaceae</taxon>
        <taxon>Halovulum</taxon>
    </lineage>
</organism>
<comment type="catalytic activity">
    <reaction evidence="5">
        <text>uridine(32) in tRNA = pseudouridine(32) in tRNA</text>
        <dbReference type="Rhea" id="RHEA:42544"/>
        <dbReference type="Rhea" id="RHEA-COMP:10107"/>
        <dbReference type="Rhea" id="RHEA-COMP:10108"/>
        <dbReference type="ChEBI" id="CHEBI:65314"/>
        <dbReference type="ChEBI" id="CHEBI:65315"/>
        <dbReference type="EC" id="5.4.99.28"/>
    </reaction>
</comment>
<dbReference type="InterPro" id="IPR006224">
    <property type="entry name" value="PsdUridine_synth_RluA-like_CS"/>
</dbReference>
<dbReference type="CDD" id="cd02869">
    <property type="entry name" value="PseudoU_synth_RluA_like"/>
    <property type="match status" value="1"/>
</dbReference>
<dbReference type="EC" id="5.4.99.28" evidence="8"/>
<dbReference type="GO" id="GO:0003723">
    <property type="term" value="F:RNA binding"/>
    <property type="evidence" value="ECO:0007669"/>
    <property type="project" value="InterPro"/>
</dbReference>
<evidence type="ECO:0000256" key="5">
    <source>
        <dbReference type="ARBA" id="ARBA00036184"/>
    </source>
</evidence>
<keyword evidence="4" id="KW-0413">Isomerase</keyword>
<comment type="caution">
    <text evidence="17">The sequence shown here is derived from an EMBL/GenBank/DDBJ whole genome shotgun (WGS) entry which is preliminary data.</text>
</comment>
<evidence type="ECO:0000256" key="15">
    <source>
        <dbReference type="ARBA" id="ARBA00043143"/>
    </source>
</evidence>
<proteinExistence type="inferred from homology"/>
<keyword evidence="18" id="KW-1185">Reference proteome</keyword>
<evidence type="ECO:0000313" key="18">
    <source>
        <dbReference type="Proteomes" id="UP000474957"/>
    </source>
</evidence>
<comment type="similarity">
    <text evidence="1">Belongs to the pseudouridine synthase RluA family.</text>
</comment>
<dbReference type="GO" id="GO:0008033">
    <property type="term" value="P:tRNA processing"/>
    <property type="evidence" value="ECO:0007669"/>
    <property type="project" value="UniProtKB-KW"/>
</dbReference>
<dbReference type="PANTHER" id="PTHR21600">
    <property type="entry name" value="MITOCHONDRIAL RNA PSEUDOURIDINE SYNTHASE"/>
    <property type="match status" value="1"/>
</dbReference>
<feature type="domain" description="Pseudouridine synthase RsuA/RluA-like" evidence="16">
    <location>
        <begin position="29"/>
        <end position="175"/>
    </location>
</feature>
<dbReference type="GO" id="GO:0000455">
    <property type="term" value="P:enzyme-directed rRNA pseudouridine synthesis"/>
    <property type="evidence" value="ECO:0007669"/>
    <property type="project" value="TreeGrafter"/>
</dbReference>
<evidence type="ECO:0000256" key="8">
    <source>
        <dbReference type="ARBA" id="ARBA00038944"/>
    </source>
</evidence>
<evidence type="ECO:0000256" key="3">
    <source>
        <dbReference type="ARBA" id="ARBA00022694"/>
    </source>
</evidence>
<evidence type="ECO:0000256" key="12">
    <source>
        <dbReference type="ARBA" id="ARBA00042372"/>
    </source>
</evidence>
<dbReference type="PROSITE" id="PS01129">
    <property type="entry name" value="PSI_RLU"/>
    <property type="match status" value="1"/>
</dbReference>
<evidence type="ECO:0000256" key="2">
    <source>
        <dbReference type="ARBA" id="ARBA00022552"/>
    </source>
</evidence>
<reference evidence="17 18" key="1">
    <citation type="submission" date="2019-10" db="EMBL/GenBank/DDBJ databases">
        <title>Cognatihalovulum marinum gen. nov. sp. nov., a new member of the family Rhodobacteraceae isolated from deep seawater of the Northwest Indian Ocean.</title>
        <authorList>
            <person name="Ruan C."/>
            <person name="Wang J."/>
            <person name="Zheng X."/>
            <person name="Song L."/>
            <person name="Zhu Y."/>
            <person name="Huang Y."/>
            <person name="Lu Z."/>
            <person name="Du W."/>
            <person name="Huang L."/>
            <person name="Dai X."/>
        </authorList>
    </citation>
    <scope>NUCLEOTIDE SEQUENCE [LARGE SCALE GENOMIC DNA]</scope>
    <source>
        <strain evidence="17 18">2CG4</strain>
    </source>
</reference>
<evidence type="ECO:0000256" key="13">
    <source>
        <dbReference type="ARBA" id="ARBA00042844"/>
    </source>
</evidence>
<dbReference type="AlphaFoldDB" id="A0A6L5Z222"/>
<keyword evidence="3" id="KW-0819">tRNA processing</keyword>